<evidence type="ECO:0000256" key="2">
    <source>
        <dbReference type="ARBA" id="ARBA00023274"/>
    </source>
</evidence>
<keyword evidence="2" id="KW-0687">Ribonucleoprotein</keyword>
<keyword evidence="1" id="KW-0689">Ribosomal protein</keyword>
<reference evidence="3" key="2">
    <citation type="submission" date="2025-09" db="UniProtKB">
        <authorList>
            <consortium name="Ensembl"/>
        </authorList>
    </citation>
    <scope>IDENTIFICATION</scope>
</reference>
<protein>
    <submittedName>
        <fullName evidence="3">Uncharacterized protein</fullName>
    </submittedName>
</protein>
<reference evidence="3" key="1">
    <citation type="submission" date="2025-08" db="UniProtKB">
        <authorList>
            <consortium name="Ensembl"/>
        </authorList>
    </citation>
    <scope>IDENTIFICATION</scope>
</reference>
<dbReference type="InterPro" id="IPR011331">
    <property type="entry name" value="Ribosomal_eL37/eL43"/>
</dbReference>
<dbReference type="Proteomes" id="UP000694404">
    <property type="component" value="Unplaced"/>
</dbReference>
<dbReference type="GO" id="GO:0003735">
    <property type="term" value="F:structural constituent of ribosome"/>
    <property type="evidence" value="ECO:0007669"/>
    <property type="project" value="InterPro"/>
</dbReference>
<accession>A0A8C0QSE4</accession>
<name>A0A8C0QSE4_CHEAB</name>
<evidence type="ECO:0000313" key="3">
    <source>
        <dbReference type="Ensembl" id="ENSCABP00000031124.1"/>
    </source>
</evidence>
<dbReference type="AlphaFoldDB" id="A0A8C0QSE4"/>
<dbReference type="Gene3D" id="2.20.25.30">
    <property type="match status" value="1"/>
</dbReference>
<dbReference type="GO" id="GO:0006412">
    <property type="term" value="P:translation"/>
    <property type="evidence" value="ECO:0007669"/>
    <property type="project" value="InterPro"/>
</dbReference>
<dbReference type="Pfam" id="PF01780">
    <property type="entry name" value="Ribosomal_L37ae"/>
    <property type="match status" value="1"/>
</dbReference>
<organism evidence="3 4">
    <name type="scientific">Chelonoidis abingdonii</name>
    <name type="common">Abingdon island giant tortoise</name>
    <name type="synonym">Testudo abingdonii</name>
    <dbReference type="NCBI Taxonomy" id="106734"/>
    <lineage>
        <taxon>Eukaryota</taxon>
        <taxon>Metazoa</taxon>
        <taxon>Chordata</taxon>
        <taxon>Craniata</taxon>
        <taxon>Vertebrata</taxon>
        <taxon>Euteleostomi</taxon>
        <taxon>Archelosauria</taxon>
        <taxon>Testudinata</taxon>
        <taxon>Testudines</taxon>
        <taxon>Cryptodira</taxon>
        <taxon>Durocryptodira</taxon>
        <taxon>Testudinoidea</taxon>
        <taxon>Testudinidae</taxon>
        <taxon>Chelonoidis</taxon>
    </lineage>
</organism>
<sequence length="75" mass="8570">MVSVIPSISQHTPTLWQEAQVDVWCCGSCMKTTSGGVWNYTTTSDNGRAKKPLEHFNLSLATHIFNYPNRRQWEL</sequence>
<dbReference type="GO" id="GO:0044391">
    <property type="term" value="C:ribosomal subunit"/>
    <property type="evidence" value="ECO:0007669"/>
    <property type="project" value="UniProtKB-ARBA"/>
</dbReference>
<dbReference type="Ensembl" id="ENSCABT00000034114.1">
    <property type="protein sequence ID" value="ENSCABP00000031124.1"/>
    <property type="gene ID" value="ENSCABG00000022739.1"/>
</dbReference>
<proteinExistence type="predicted"/>
<dbReference type="InterPro" id="IPR002674">
    <property type="entry name" value="Ribosomal_eL43"/>
</dbReference>
<evidence type="ECO:0000256" key="1">
    <source>
        <dbReference type="ARBA" id="ARBA00022980"/>
    </source>
</evidence>
<evidence type="ECO:0000313" key="4">
    <source>
        <dbReference type="Proteomes" id="UP000694404"/>
    </source>
</evidence>
<keyword evidence="4" id="KW-1185">Reference proteome</keyword>